<keyword evidence="2" id="KW-1185">Reference proteome</keyword>
<accession>A0ACC2TAL9</accession>
<organism evidence="1 2">
    <name type="scientific">Entomophthora muscae</name>
    <dbReference type="NCBI Taxonomy" id="34485"/>
    <lineage>
        <taxon>Eukaryota</taxon>
        <taxon>Fungi</taxon>
        <taxon>Fungi incertae sedis</taxon>
        <taxon>Zoopagomycota</taxon>
        <taxon>Entomophthoromycotina</taxon>
        <taxon>Entomophthoromycetes</taxon>
        <taxon>Entomophthorales</taxon>
        <taxon>Entomophthoraceae</taxon>
        <taxon>Entomophthora</taxon>
    </lineage>
</organism>
<evidence type="ECO:0000313" key="1">
    <source>
        <dbReference type="EMBL" id="KAJ9071466.1"/>
    </source>
</evidence>
<gene>
    <name evidence="1" type="ORF">DSO57_1036627</name>
</gene>
<proteinExistence type="predicted"/>
<protein>
    <submittedName>
        <fullName evidence="1">Uncharacterized protein</fullName>
    </submittedName>
</protein>
<dbReference type="Proteomes" id="UP001165960">
    <property type="component" value="Unassembled WGS sequence"/>
</dbReference>
<sequence>MSAVYTTSRYRLETIGQEADESTLLEFYQLDTLEASAWSDIVIAPTSPTNLALNLPRKEEGMKDPLGINVNNSEMVDDSDNASMLSYTGKDRFFYLI</sequence>
<name>A0ACC2TAL9_9FUNG</name>
<evidence type="ECO:0000313" key="2">
    <source>
        <dbReference type="Proteomes" id="UP001165960"/>
    </source>
</evidence>
<comment type="caution">
    <text evidence="1">The sequence shown here is derived from an EMBL/GenBank/DDBJ whole genome shotgun (WGS) entry which is preliminary data.</text>
</comment>
<reference evidence="1" key="1">
    <citation type="submission" date="2022-04" db="EMBL/GenBank/DDBJ databases">
        <title>Genome of the entomopathogenic fungus Entomophthora muscae.</title>
        <authorList>
            <person name="Elya C."/>
            <person name="Lovett B.R."/>
            <person name="Lee E."/>
            <person name="Macias A.M."/>
            <person name="Hajek A.E."/>
            <person name="De Bivort B.L."/>
            <person name="Kasson M.T."/>
            <person name="De Fine Licht H.H."/>
            <person name="Stajich J.E."/>
        </authorList>
    </citation>
    <scope>NUCLEOTIDE SEQUENCE</scope>
    <source>
        <strain evidence="1">Berkeley</strain>
    </source>
</reference>
<dbReference type="EMBL" id="QTSX02003198">
    <property type="protein sequence ID" value="KAJ9071466.1"/>
    <property type="molecule type" value="Genomic_DNA"/>
</dbReference>